<evidence type="ECO:0000313" key="1">
    <source>
        <dbReference type="EMBL" id="KAJ7192827.1"/>
    </source>
</evidence>
<sequence length="202" mass="21870">MCKHVMQDPPSLPVACRPERPRCVQCPPSTTLPAAHRMAHAAHAHVARDLPCIMMLRPPSVISLHPTSTRTHLPLAHTSRKTRGIAHDTYTACRTLPARCPRPCNTCCHRTCIVSRAAHRSPPLNESHCPPHAHSLGCTVLMPATYLLLLALAALRTAASVAVHWNSSPLASHWLPAARRPLPHSPVCARITATATSGSIFP</sequence>
<proteinExistence type="predicted"/>
<gene>
    <name evidence="1" type="ORF">GGX14DRAFT_577820</name>
</gene>
<comment type="caution">
    <text evidence="1">The sequence shown here is derived from an EMBL/GenBank/DDBJ whole genome shotgun (WGS) entry which is preliminary data.</text>
</comment>
<organism evidence="1 2">
    <name type="scientific">Mycena pura</name>
    <dbReference type="NCBI Taxonomy" id="153505"/>
    <lineage>
        <taxon>Eukaryota</taxon>
        <taxon>Fungi</taxon>
        <taxon>Dikarya</taxon>
        <taxon>Basidiomycota</taxon>
        <taxon>Agaricomycotina</taxon>
        <taxon>Agaricomycetes</taxon>
        <taxon>Agaricomycetidae</taxon>
        <taxon>Agaricales</taxon>
        <taxon>Marasmiineae</taxon>
        <taxon>Mycenaceae</taxon>
        <taxon>Mycena</taxon>
    </lineage>
</organism>
<dbReference type="EMBL" id="JARJCW010000115">
    <property type="protein sequence ID" value="KAJ7192827.1"/>
    <property type="molecule type" value="Genomic_DNA"/>
</dbReference>
<dbReference type="AlphaFoldDB" id="A0AAD6Y1Z1"/>
<protein>
    <submittedName>
        <fullName evidence="1">Uncharacterized protein</fullName>
    </submittedName>
</protein>
<dbReference type="Proteomes" id="UP001219525">
    <property type="component" value="Unassembled WGS sequence"/>
</dbReference>
<keyword evidence="2" id="KW-1185">Reference proteome</keyword>
<accession>A0AAD6Y1Z1</accession>
<name>A0AAD6Y1Z1_9AGAR</name>
<evidence type="ECO:0000313" key="2">
    <source>
        <dbReference type="Proteomes" id="UP001219525"/>
    </source>
</evidence>
<reference evidence="1" key="1">
    <citation type="submission" date="2023-03" db="EMBL/GenBank/DDBJ databases">
        <title>Massive genome expansion in bonnet fungi (Mycena s.s.) driven by repeated elements and novel gene families across ecological guilds.</title>
        <authorList>
            <consortium name="Lawrence Berkeley National Laboratory"/>
            <person name="Harder C.B."/>
            <person name="Miyauchi S."/>
            <person name="Viragh M."/>
            <person name="Kuo A."/>
            <person name="Thoen E."/>
            <person name="Andreopoulos B."/>
            <person name="Lu D."/>
            <person name="Skrede I."/>
            <person name="Drula E."/>
            <person name="Henrissat B."/>
            <person name="Morin E."/>
            <person name="Kohler A."/>
            <person name="Barry K."/>
            <person name="LaButti K."/>
            <person name="Morin E."/>
            <person name="Salamov A."/>
            <person name="Lipzen A."/>
            <person name="Mereny Z."/>
            <person name="Hegedus B."/>
            <person name="Baldrian P."/>
            <person name="Stursova M."/>
            <person name="Weitz H."/>
            <person name="Taylor A."/>
            <person name="Grigoriev I.V."/>
            <person name="Nagy L.G."/>
            <person name="Martin F."/>
            <person name="Kauserud H."/>
        </authorList>
    </citation>
    <scope>NUCLEOTIDE SEQUENCE</scope>
    <source>
        <strain evidence="1">9144</strain>
    </source>
</reference>